<comment type="caution">
    <text evidence="2">The sequence shown here is derived from an EMBL/GenBank/DDBJ whole genome shotgun (WGS) entry which is preliminary data.</text>
</comment>
<feature type="domain" description="EAL" evidence="1">
    <location>
        <begin position="367"/>
        <end position="618"/>
    </location>
</feature>
<evidence type="ECO:0000313" key="3">
    <source>
        <dbReference type="Proteomes" id="UP001210678"/>
    </source>
</evidence>
<gene>
    <name evidence="2" type="ORF">PGX00_22565</name>
</gene>
<evidence type="ECO:0000259" key="1">
    <source>
        <dbReference type="PROSITE" id="PS50883"/>
    </source>
</evidence>
<evidence type="ECO:0000313" key="2">
    <source>
        <dbReference type="EMBL" id="MDB1126299.1"/>
    </source>
</evidence>
<dbReference type="SUPFAM" id="SSF55073">
    <property type="entry name" value="Nucleotide cyclase"/>
    <property type="match status" value="1"/>
</dbReference>
<keyword evidence="3" id="KW-1185">Reference proteome</keyword>
<protein>
    <submittedName>
        <fullName evidence="2">Bifunctional diguanylate cyclase/phosphodiesterase</fullName>
    </submittedName>
</protein>
<dbReference type="Gene3D" id="3.20.20.450">
    <property type="entry name" value="EAL domain"/>
    <property type="match status" value="1"/>
</dbReference>
<dbReference type="PANTHER" id="PTHR33121">
    <property type="entry name" value="CYCLIC DI-GMP PHOSPHODIESTERASE PDEF"/>
    <property type="match status" value="1"/>
</dbReference>
<proteinExistence type="predicted"/>
<dbReference type="SUPFAM" id="SSF141868">
    <property type="entry name" value="EAL domain-like"/>
    <property type="match status" value="1"/>
</dbReference>
<dbReference type="Pfam" id="PF00563">
    <property type="entry name" value="EAL"/>
    <property type="match status" value="1"/>
</dbReference>
<dbReference type="RefSeq" id="WP_272140797.1">
    <property type="nucleotide sequence ID" value="NZ_JAQLOI010000003.1"/>
</dbReference>
<dbReference type="SMART" id="SM00267">
    <property type="entry name" value="GGDEF"/>
    <property type="match status" value="1"/>
</dbReference>
<dbReference type="Proteomes" id="UP001210678">
    <property type="component" value="Unassembled WGS sequence"/>
</dbReference>
<organism evidence="2 3">
    <name type="scientific">Vibrio algarum</name>
    <dbReference type="NCBI Taxonomy" id="3020714"/>
    <lineage>
        <taxon>Bacteria</taxon>
        <taxon>Pseudomonadati</taxon>
        <taxon>Pseudomonadota</taxon>
        <taxon>Gammaproteobacteria</taxon>
        <taxon>Vibrionales</taxon>
        <taxon>Vibrionaceae</taxon>
        <taxon>Vibrio</taxon>
    </lineage>
</organism>
<dbReference type="PROSITE" id="PS50883">
    <property type="entry name" value="EAL"/>
    <property type="match status" value="1"/>
</dbReference>
<dbReference type="InterPro" id="IPR043128">
    <property type="entry name" value="Rev_trsase/Diguanyl_cyclase"/>
</dbReference>
<dbReference type="Pfam" id="PF00990">
    <property type="entry name" value="GGDEF"/>
    <property type="match status" value="1"/>
</dbReference>
<dbReference type="SMART" id="SM00052">
    <property type="entry name" value="EAL"/>
    <property type="match status" value="1"/>
</dbReference>
<dbReference type="InterPro" id="IPR035919">
    <property type="entry name" value="EAL_sf"/>
</dbReference>
<dbReference type="InterPro" id="IPR029787">
    <property type="entry name" value="Nucleotide_cyclase"/>
</dbReference>
<name>A0ABT4YZ29_9VIBR</name>
<dbReference type="PANTHER" id="PTHR33121:SF71">
    <property type="entry name" value="OXYGEN SENSOR PROTEIN DOSP"/>
    <property type="match status" value="1"/>
</dbReference>
<dbReference type="InterPro" id="IPR001633">
    <property type="entry name" value="EAL_dom"/>
</dbReference>
<accession>A0ABT4YZ29</accession>
<dbReference type="CDD" id="cd01948">
    <property type="entry name" value="EAL"/>
    <property type="match status" value="1"/>
</dbReference>
<reference evidence="2 3" key="1">
    <citation type="submission" date="2023-01" db="EMBL/GenBank/DDBJ databases">
        <title>Vibrio sp. KJ40-1 sp.nov, isolated from marine algae.</title>
        <authorList>
            <person name="Butt M."/>
            <person name="Kim J.M.J."/>
            <person name="Jeon C.O.C."/>
        </authorList>
    </citation>
    <scope>NUCLEOTIDE SEQUENCE [LARGE SCALE GENOMIC DNA]</scope>
    <source>
        <strain evidence="2 3">KJ40-1</strain>
    </source>
</reference>
<dbReference type="InterPro" id="IPR050706">
    <property type="entry name" value="Cyclic-di-GMP_PDE-like"/>
</dbReference>
<dbReference type="InterPro" id="IPR000160">
    <property type="entry name" value="GGDEF_dom"/>
</dbReference>
<dbReference type="EMBL" id="JAQLOI010000003">
    <property type="protein sequence ID" value="MDB1126299.1"/>
    <property type="molecule type" value="Genomic_DNA"/>
</dbReference>
<dbReference type="Gene3D" id="3.30.70.270">
    <property type="match status" value="1"/>
</dbReference>
<sequence>MIKIKTETLTLSNAILKKFQIFVDLIGDFTSVEYAGVLMYKGSKKELCYHRSLPVQNQTAEQTITSLHSSVFDTISVEPVDDIHKKISGRINTNHGVQFYSGYSLSWPDGSLFGAIVIVDHAIEKLNSNSLKLLSSFKESISARLETIYQNEKLLMLTTRLKRRGDSKTKDIASLNYTLSQEIDKRKAAEQEVVYHKNHDRGTGFLNQYSLLQHTKNLLIQAKSNRESIAVVHIAFSNGRKLQERYGEYALNSLLVAFRERIGLIDCIESVTARTSISNFIIAIRTKSLTPFIDNFCYRCLEICHSDFSIDNDRVHLQGFIGVSTNVDSSKAEDLIYFANEAAFTSKETGQKYSYYSESHTEKQLQINEIESYLLDAVRNNDLKLYYQPKVELKSGNWMGAEALIRWNHPVLGNVSNENLIQLAEQNGLIFEVGNFVLRSAIESASDWIKYNDNFKIAVNVSAIQLKNVDFAKHVAHLLKIYELPANKLELEITESSLISDEYLARKTLHQLSKLGVTLSLDDFGTGCASFSYLKNYPFNSLKIDKSFVQNLTRNSNDKEIVRSIVQIAKKLNLDVTIEGIENLDQERFVLNEGCDYAQGYLYGKAMTGDEFKQCIAK</sequence>